<proteinExistence type="predicted"/>
<keyword evidence="4" id="KW-1185">Reference proteome</keyword>
<comment type="caution">
    <text evidence="3">The sequence shown here is derived from an EMBL/GenBank/DDBJ whole genome shotgun (WGS) entry which is preliminary data.</text>
</comment>
<feature type="compositionally biased region" description="Basic and acidic residues" evidence="1">
    <location>
        <begin position="1"/>
        <end position="10"/>
    </location>
</feature>
<dbReference type="EMBL" id="JBBEGN010000021">
    <property type="protein sequence ID" value="MEJ2871294.1"/>
    <property type="molecule type" value="Genomic_DNA"/>
</dbReference>
<evidence type="ECO:0000313" key="3">
    <source>
        <dbReference type="EMBL" id="MEJ2871294.1"/>
    </source>
</evidence>
<keyword evidence="2" id="KW-0812">Transmembrane</keyword>
<name>A0ABU8MVE8_9PSEU</name>
<evidence type="ECO:0000256" key="1">
    <source>
        <dbReference type="SAM" id="MobiDB-lite"/>
    </source>
</evidence>
<protein>
    <submittedName>
        <fullName evidence="3">Uncharacterized protein</fullName>
    </submittedName>
</protein>
<evidence type="ECO:0000313" key="4">
    <source>
        <dbReference type="Proteomes" id="UP001385809"/>
    </source>
</evidence>
<keyword evidence="2" id="KW-0472">Membrane</keyword>
<dbReference type="RefSeq" id="WP_337697863.1">
    <property type="nucleotide sequence ID" value="NZ_JBBEGN010000021.1"/>
</dbReference>
<evidence type="ECO:0000256" key="2">
    <source>
        <dbReference type="SAM" id="Phobius"/>
    </source>
</evidence>
<feature type="region of interest" description="Disordered" evidence="1">
    <location>
        <begin position="1"/>
        <end position="23"/>
    </location>
</feature>
<dbReference type="Proteomes" id="UP001385809">
    <property type="component" value="Unassembled WGS sequence"/>
</dbReference>
<accession>A0ABU8MVE8</accession>
<keyword evidence="2" id="KW-1133">Transmembrane helix</keyword>
<organism evidence="3 4">
    <name type="scientific">Actinomycetospora aurantiaca</name>
    <dbReference type="NCBI Taxonomy" id="3129233"/>
    <lineage>
        <taxon>Bacteria</taxon>
        <taxon>Bacillati</taxon>
        <taxon>Actinomycetota</taxon>
        <taxon>Actinomycetes</taxon>
        <taxon>Pseudonocardiales</taxon>
        <taxon>Pseudonocardiaceae</taxon>
        <taxon>Actinomycetospora</taxon>
    </lineage>
</organism>
<sequence length="96" mass="10062">MTHDQHRRPVDAAPHPYQPHQPTLMAYPMVPGGGPVLTVNGVPQPLGRGSSRVLVGAIVFATCVVPLVIIAVVLLMMPDFGSLTGGTDVPSVTVTR</sequence>
<feature type="transmembrane region" description="Helical" evidence="2">
    <location>
        <begin position="53"/>
        <end position="77"/>
    </location>
</feature>
<gene>
    <name evidence="3" type="ORF">WCD74_26290</name>
</gene>
<reference evidence="3 4" key="1">
    <citation type="submission" date="2024-03" db="EMBL/GenBank/DDBJ databases">
        <title>Actinomycetospora sp. OC33-EN08, a novel actinomycete isolated from wild orchid (Aerides multiflora).</title>
        <authorList>
            <person name="Suriyachadkun C."/>
        </authorList>
    </citation>
    <scope>NUCLEOTIDE SEQUENCE [LARGE SCALE GENOMIC DNA]</scope>
    <source>
        <strain evidence="3 4">OC33-EN08</strain>
    </source>
</reference>